<evidence type="ECO:0000259" key="6">
    <source>
        <dbReference type="PROSITE" id="PS51192"/>
    </source>
</evidence>
<dbReference type="InterPro" id="IPR007502">
    <property type="entry name" value="Helicase-assoc_dom"/>
</dbReference>
<protein>
    <recommendedName>
        <fullName evidence="1">RNA helicase</fullName>
        <ecNumber evidence="1">3.6.4.13</ecNumber>
    </recommendedName>
</protein>
<dbReference type="GO" id="GO:0005524">
    <property type="term" value="F:ATP binding"/>
    <property type="evidence" value="ECO:0007669"/>
    <property type="project" value="UniProtKB-KW"/>
</dbReference>
<evidence type="ECO:0000256" key="3">
    <source>
        <dbReference type="ARBA" id="ARBA00022840"/>
    </source>
</evidence>
<feature type="region of interest" description="Disordered" evidence="5">
    <location>
        <begin position="842"/>
        <end position="880"/>
    </location>
</feature>
<dbReference type="SMART" id="SM00490">
    <property type="entry name" value="HELICc"/>
    <property type="match status" value="1"/>
</dbReference>
<evidence type="ECO:0000259" key="7">
    <source>
        <dbReference type="PROSITE" id="PS51194"/>
    </source>
</evidence>
<evidence type="ECO:0000256" key="1">
    <source>
        <dbReference type="ARBA" id="ARBA00012552"/>
    </source>
</evidence>
<dbReference type="InterPro" id="IPR027417">
    <property type="entry name" value="P-loop_NTPase"/>
</dbReference>
<evidence type="ECO:0000313" key="8">
    <source>
        <dbReference type="EMBL" id="KAB5592301.1"/>
    </source>
</evidence>
<comment type="caution">
    <text evidence="8">The sequence shown here is derived from an EMBL/GenBank/DDBJ whole genome shotgun (WGS) entry which is preliminary data.</text>
</comment>
<dbReference type="SMART" id="SM00847">
    <property type="entry name" value="HA2"/>
    <property type="match status" value="1"/>
</dbReference>
<dbReference type="PANTHER" id="PTHR18934:SF145">
    <property type="entry name" value="ATP-DEPENDENT RNA HELICASE DHX57-RELATED"/>
    <property type="match status" value="1"/>
</dbReference>
<accession>A0A5N5QLC5</accession>
<dbReference type="Proteomes" id="UP000383932">
    <property type="component" value="Unassembled WGS sequence"/>
</dbReference>
<dbReference type="CDD" id="cd17917">
    <property type="entry name" value="DEXHc_RHA-like"/>
    <property type="match status" value="1"/>
</dbReference>
<dbReference type="Pfam" id="PF21010">
    <property type="entry name" value="HA2_C"/>
    <property type="match status" value="1"/>
</dbReference>
<reference evidence="8 9" key="1">
    <citation type="journal article" date="2019" name="Fungal Biol. Biotechnol.">
        <title>Draft genome sequence of fastidious pathogen Ceratobasidium theobromae, which causes vascular-streak dieback in Theobroma cacao.</title>
        <authorList>
            <person name="Ali S.S."/>
            <person name="Asman A."/>
            <person name="Shao J."/>
            <person name="Firmansyah A.P."/>
            <person name="Susilo A.W."/>
            <person name="Rosmana A."/>
            <person name="McMahon P."/>
            <person name="Junaid M."/>
            <person name="Guest D."/>
            <person name="Kheng T.Y."/>
            <person name="Meinhardt L.W."/>
            <person name="Bailey B.A."/>
        </authorList>
    </citation>
    <scope>NUCLEOTIDE SEQUENCE [LARGE SCALE GENOMIC DNA]</scope>
    <source>
        <strain evidence="8 9">CT2</strain>
    </source>
</reference>
<evidence type="ECO:0000256" key="5">
    <source>
        <dbReference type="SAM" id="MobiDB-lite"/>
    </source>
</evidence>
<feature type="domain" description="Helicase ATP-binding" evidence="6">
    <location>
        <begin position="633"/>
        <end position="811"/>
    </location>
</feature>
<dbReference type="Pfam" id="PF00271">
    <property type="entry name" value="Helicase_C"/>
    <property type="match status" value="1"/>
</dbReference>
<evidence type="ECO:0000256" key="4">
    <source>
        <dbReference type="ARBA" id="ARBA00047984"/>
    </source>
</evidence>
<dbReference type="InterPro" id="IPR014001">
    <property type="entry name" value="Helicase_ATP-bd"/>
</dbReference>
<feature type="region of interest" description="Disordered" evidence="5">
    <location>
        <begin position="1"/>
        <end position="60"/>
    </location>
</feature>
<dbReference type="Gene3D" id="1.20.120.1080">
    <property type="match status" value="1"/>
</dbReference>
<dbReference type="InterPro" id="IPR011545">
    <property type="entry name" value="DEAD/DEAH_box_helicase_dom"/>
</dbReference>
<dbReference type="EMBL" id="SSOP01000069">
    <property type="protein sequence ID" value="KAB5592301.1"/>
    <property type="molecule type" value="Genomic_DNA"/>
</dbReference>
<dbReference type="OrthoDB" id="5600252at2759"/>
<proteinExistence type="predicted"/>
<dbReference type="EC" id="3.6.4.13" evidence="1"/>
<keyword evidence="2" id="KW-0547">Nucleotide-binding</keyword>
<dbReference type="PANTHER" id="PTHR18934">
    <property type="entry name" value="ATP-DEPENDENT RNA HELICASE"/>
    <property type="match status" value="1"/>
</dbReference>
<feature type="region of interest" description="Disordered" evidence="5">
    <location>
        <begin position="333"/>
        <end position="363"/>
    </location>
</feature>
<dbReference type="AlphaFoldDB" id="A0A5N5QLC5"/>
<dbReference type="Gene3D" id="3.40.50.300">
    <property type="entry name" value="P-loop containing nucleotide triphosphate hydrolases"/>
    <property type="match status" value="2"/>
</dbReference>
<dbReference type="GO" id="GO:0003723">
    <property type="term" value="F:RNA binding"/>
    <property type="evidence" value="ECO:0007669"/>
    <property type="project" value="TreeGrafter"/>
</dbReference>
<sequence>MAKKKKTSLKPVARPFATTSIDKKVLEQPPEETPVEVFNDKLPEATSDSSDIGQSQQQDSYDIDRAEIESLQLLVGQQQAKAEREALRSIKALEQDSRTSKTSPRVDIDPTIRDRIFEMIKAVEPAAVKLIQEPEDKVLPRLAVTYGTLRGLGFSAEIIEKCLRAIPDVDIDSAIEWLYLNYEASDLEFDNRLSAGGSEIIPASGATEINEKPQIPAPSVIATPAPAQTPTTTISNSDEEQDLEVDVNTEWARIKVALHMIKFGKPKGFKLDPSDPQVRKFESKLQALQSEYEFRKKHAEYIFQELRQTAEANELKRLLNIPKANVFLTKTQQPDDTTITQPETEKKPDITLAPDNPPSRDGANAIDQYSDEEGGFFGHMLDEMPTEVTTSAGETVRVYELEFPKNWNGATPKSLLKDYITKLDRYAIVSYRPIGDVTRVARAAVQIRWRVRVGQEWIIPDACPSIVQAEHYAAILALHSLSSPVRAGFVGLRSTITPVQPSSIRSLPPSAQNLWKELELRRKKDEDETNRGVWSNLRAIVEPKLAVAGTYKVTPMGSTGSAVKANKFDYQPLVKPATTTEANPATKTHLRESLKELPSLKADFEARRSSPAYHEMLQKRNELPIAVFRSRIIESLQEYQVIVLSGETGCGKSTQLPAYIMEDQLSQGLACRIYCTEPRRISAISLAQRVSRELGEPPGAVGTSTSLIGYSVRLESNITRNTRLAYVTNGIALRMLESGSSNSGSGTAFDEITHIIIDEVHERSIESDFLLIVLKSMLEHRPNLKIVLMSATVDAEKVSAYFGGPAVCPMLMVPGRTFPVKVQYLEDAIEFTKWTIEDDSPYAHRNNNSSRTTKPKRLEWSEETAPANDDDEETESSMAPVKLEKQYSALTALTINRLDERRIPYDLILRLLEKICLEDSIHSKHSSAILVFMPGLSEIRILSDLLGGHRDFGTKMFRIYPLHSALPSESQAVVFDIPPPGVRKVVISTNIAETGDITCVIDTGKHKEMRRVSKHTYISRSPKADFSDRFDERRQTSRLVETMIARSNAAQRRGRAGRVQDGLCFHLFTRSRHDNLMVDNPLPEILRLSLADLALRIKIMNIQIGTSVEDVLSRALDPPSSVNIQRAVNALIEVKALTTTEHITNLGRFLSKLPMDIHLGCLDAALTICATLNAKSPFLRPFGFESQADAAKASFAKGQPHIKKMIS</sequence>
<feature type="domain" description="Helicase C-terminal" evidence="7">
    <location>
        <begin position="907"/>
        <end position="1101"/>
    </location>
</feature>
<dbReference type="FunFam" id="3.40.50.300:FF:000500">
    <property type="entry name" value="ATP-dependent RNA helicase DHX29"/>
    <property type="match status" value="1"/>
</dbReference>
<dbReference type="GO" id="GO:0003724">
    <property type="term" value="F:RNA helicase activity"/>
    <property type="evidence" value="ECO:0007669"/>
    <property type="project" value="UniProtKB-EC"/>
</dbReference>
<dbReference type="SUPFAM" id="SSF52540">
    <property type="entry name" value="P-loop containing nucleoside triphosphate hydrolases"/>
    <property type="match status" value="1"/>
</dbReference>
<dbReference type="PROSITE" id="PS51194">
    <property type="entry name" value="HELICASE_CTER"/>
    <property type="match status" value="1"/>
</dbReference>
<dbReference type="Pfam" id="PF00270">
    <property type="entry name" value="DEAD"/>
    <property type="match status" value="1"/>
</dbReference>
<feature type="region of interest" description="Disordered" evidence="5">
    <location>
        <begin position="218"/>
        <end position="239"/>
    </location>
</feature>
<dbReference type="SMART" id="SM00487">
    <property type="entry name" value="DEXDc"/>
    <property type="match status" value="1"/>
</dbReference>
<gene>
    <name evidence="8" type="ORF">CTheo_4231</name>
</gene>
<keyword evidence="9" id="KW-1185">Reference proteome</keyword>
<keyword evidence="8" id="KW-0378">Hydrolase</keyword>
<dbReference type="PROSITE" id="PS51192">
    <property type="entry name" value="HELICASE_ATP_BIND_1"/>
    <property type="match status" value="1"/>
</dbReference>
<evidence type="ECO:0000313" key="9">
    <source>
        <dbReference type="Proteomes" id="UP000383932"/>
    </source>
</evidence>
<organism evidence="8 9">
    <name type="scientific">Ceratobasidium theobromae</name>
    <dbReference type="NCBI Taxonomy" id="1582974"/>
    <lineage>
        <taxon>Eukaryota</taxon>
        <taxon>Fungi</taxon>
        <taxon>Dikarya</taxon>
        <taxon>Basidiomycota</taxon>
        <taxon>Agaricomycotina</taxon>
        <taxon>Agaricomycetes</taxon>
        <taxon>Cantharellales</taxon>
        <taxon>Ceratobasidiaceae</taxon>
        <taxon>Ceratobasidium</taxon>
    </lineage>
</organism>
<dbReference type="InterPro" id="IPR001650">
    <property type="entry name" value="Helicase_C-like"/>
</dbReference>
<feature type="compositionally biased region" description="Low complexity" evidence="5">
    <location>
        <begin position="222"/>
        <end position="233"/>
    </location>
</feature>
<dbReference type="CDD" id="cd18791">
    <property type="entry name" value="SF2_C_RHA"/>
    <property type="match status" value="1"/>
</dbReference>
<keyword evidence="8" id="KW-0347">Helicase</keyword>
<keyword evidence="3" id="KW-0067">ATP-binding</keyword>
<name>A0A5N5QLC5_9AGAM</name>
<comment type="catalytic activity">
    <reaction evidence="4">
        <text>ATP + H2O = ADP + phosphate + H(+)</text>
        <dbReference type="Rhea" id="RHEA:13065"/>
        <dbReference type="ChEBI" id="CHEBI:15377"/>
        <dbReference type="ChEBI" id="CHEBI:15378"/>
        <dbReference type="ChEBI" id="CHEBI:30616"/>
        <dbReference type="ChEBI" id="CHEBI:43474"/>
        <dbReference type="ChEBI" id="CHEBI:456216"/>
        <dbReference type="EC" id="3.6.4.13"/>
    </reaction>
</comment>
<feature type="compositionally biased region" description="Low complexity" evidence="5">
    <location>
        <begin position="333"/>
        <end position="342"/>
    </location>
</feature>
<evidence type="ECO:0000256" key="2">
    <source>
        <dbReference type="ARBA" id="ARBA00022741"/>
    </source>
</evidence>
<feature type="compositionally biased region" description="Low complexity" evidence="5">
    <location>
        <begin position="47"/>
        <end position="60"/>
    </location>
</feature>